<gene>
    <name evidence="1" type="ORF">SAMN04488124_3327</name>
</gene>
<protein>
    <submittedName>
        <fullName evidence="1">Uncharacterized protein</fullName>
    </submittedName>
</protein>
<proteinExistence type="predicted"/>
<dbReference type="EMBL" id="FOYS01000006">
    <property type="protein sequence ID" value="SFR67149.1"/>
    <property type="molecule type" value="Genomic_DNA"/>
</dbReference>
<evidence type="ECO:0000313" key="1">
    <source>
        <dbReference type="EMBL" id="SFR67149.1"/>
    </source>
</evidence>
<reference evidence="2" key="1">
    <citation type="submission" date="2016-10" db="EMBL/GenBank/DDBJ databases">
        <authorList>
            <person name="Varghese N."/>
            <person name="Submissions S."/>
        </authorList>
    </citation>
    <scope>NUCLEOTIDE SEQUENCE [LARGE SCALE GENOMIC DNA]</scope>
    <source>
        <strain evidence="2">CGMCC 1.8711</strain>
    </source>
</reference>
<keyword evidence="2" id="KW-1185">Reference proteome</keyword>
<dbReference type="STRING" id="555875.SAMN04488124_3327"/>
<dbReference type="OrthoDB" id="281859at2157"/>
<dbReference type="AlphaFoldDB" id="A0A1I6IKF3"/>
<sequence length="58" mass="6516">MADELTESQKVDVWDLFESGVISEEVARDLLGDSFEAFAEKRRPALGLFFGDANQFFA</sequence>
<dbReference type="Proteomes" id="UP000243250">
    <property type="component" value="Unassembled WGS sequence"/>
</dbReference>
<accession>A0A1I6IKF3</accession>
<evidence type="ECO:0000313" key="2">
    <source>
        <dbReference type="Proteomes" id="UP000243250"/>
    </source>
</evidence>
<dbReference type="RefSeq" id="WP_175501600.1">
    <property type="nucleotide sequence ID" value="NZ_FOYS01000006.1"/>
</dbReference>
<organism evidence="1 2">
    <name type="scientific">Halogeometricum limi</name>
    <dbReference type="NCBI Taxonomy" id="555875"/>
    <lineage>
        <taxon>Archaea</taxon>
        <taxon>Methanobacteriati</taxon>
        <taxon>Methanobacteriota</taxon>
        <taxon>Stenosarchaea group</taxon>
        <taxon>Halobacteria</taxon>
        <taxon>Halobacteriales</taxon>
        <taxon>Haloferacaceae</taxon>
        <taxon>Halogeometricum</taxon>
    </lineage>
</organism>
<name>A0A1I6IKF3_9EURY</name>